<reference evidence="2 3" key="1">
    <citation type="journal article" date="2022" name="IScience">
        <title>An ultrasensitive nanofiber-based assay for enzymatic hydrolysis and deep-sea microbial degradation of cellulose.</title>
        <authorList>
            <person name="Tsudome M."/>
            <person name="Tachioka M."/>
            <person name="Miyazaki M."/>
            <person name="Uchimura K."/>
            <person name="Tsuda M."/>
            <person name="Takaki Y."/>
            <person name="Deguchi S."/>
        </authorList>
    </citation>
    <scope>NUCLEOTIDE SEQUENCE [LARGE SCALE GENOMIC DNA]</scope>
    <source>
        <strain evidence="2 3">GE09</strain>
    </source>
</reference>
<evidence type="ECO:0000313" key="3">
    <source>
        <dbReference type="Proteomes" id="UP001320119"/>
    </source>
</evidence>
<name>A0AAN2BJ65_9GAMM</name>
<dbReference type="RefSeq" id="WP_236986094.1">
    <property type="nucleotide sequence ID" value="NZ_AP023086.1"/>
</dbReference>
<dbReference type="Proteomes" id="UP001320119">
    <property type="component" value="Chromosome"/>
</dbReference>
<dbReference type="AlphaFoldDB" id="A0AAN2BJ65"/>
<keyword evidence="1" id="KW-0175">Coiled coil</keyword>
<dbReference type="EMBL" id="AP023086">
    <property type="protein sequence ID" value="BCD96601.1"/>
    <property type="molecule type" value="Genomic_DNA"/>
</dbReference>
<evidence type="ECO:0000256" key="1">
    <source>
        <dbReference type="SAM" id="Coils"/>
    </source>
</evidence>
<sequence>MRYSLLITQVMFAVLPSYLVRKVFAVVALLAAVFSPYALASNEVLNDLNVVETAEGMVVEIRYFRPLFYVSHSPEKSGKKLRVQLRQNSIDLAAAAEFGSNEEVLTWSSAFGAPVDTVVLDNIHSEAPTLVVNFSEKVKFNARHASDHQSMIIVIERDKSDIVNAQVFEETKTDAPVNLVTQLKPLDYAMTDLLDRANKAMLDQDYSRAVQIFTRIRAEGNEAIKPPVQELIGLAREYKGQLAHAKAEYQRYLEDYPEGEGAVRVSQRLNAIVTATQQPKRPIGAERSAQAGKGEQWQKQVYGSFGQYYFRNEITVADESSRLLRSVLNNDLNVVARARNDHYDFKAQIAGNYQKDLNSDTDRDKLNPNLLSLEGRQKDWGLYGRVGRQSRNSGGVFGRFDGGHVSYEATGIITVNGVAGYPVDYSKRDEVNADRSFYGASVDVGTLWGGWEFSGFYFNQVNQGALDREAIGGEARYYDGQKSFFTMVDYDIYYNNLNLFMINGTWAFDQGLTLSASYDRRSNPILTTTSAVIGQGGDDLADLSTRYTLLQIVQLAMDRTATIDNASLGVTKTLNDNWQLNASLNTSKYGGTVASGGVEAIEAYGQDFYYSAQLVSNRFITDNDSLIVGVRYADTDRASTSSLDLNWRISATPKLRINPRLRFDHRKSNENNNSRVMTRPVLRLDYAVRRAVKLELDLGYDFISETFIDQDVDSTGYYVNAGYRLQF</sequence>
<dbReference type="InterPro" id="IPR011990">
    <property type="entry name" value="TPR-like_helical_dom_sf"/>
</dbReference>
<keyword evidence="3" id="KW-1185">Reference proteome</keyword>
<organism evidence="2 3">
    <name type="scientific">Marinagarivorans cellulosilyticus</name>
    <dbReference type="NCBI Taxonomy" id="2721545"/>
    <lineage>
        <taxon>Bacteria</taxon>
        <taxon>Pseudomonadati</taxon>
        <taxon>Pseudomonadota</taxon>
        <taxon>Gammaproteobacteria</taxon>
        <taxon>Cellvibrionales</taxon>
        <taxon>Cellvibrionaceae</taxon>
        <taxon>Marinagarivorans</taxon>
    </lineage>
</organism>
<accession>A0AAN2BJ65</accession>
<proteinExistence type="predicted"/>
<protein>
    <submittedName>
        <fullName evidence="2">Uncharacterized protein</fullName>
    </submittedName>
</protein>
<gene>
    <name evidence="2" type="ORF">MARGE09_P0801</name>
</gene>
<evidence type="ECO:0000313" key="2">
    <source>
        <dbReference type="EMBL" id="BCD96601.1"/>
    </source>
</evidence>
<dbReference type="KEGG" id="marq:MARGE09_P0801"/>
<feature type="coiled-coil region" evidence="1">
    <location>
        <begin position="228"/>
        <end position="255"/>
    </location>
</feature>
<dbReference type="Gene3D" id="1.25.40.10">
    <property type="entry name" value="Tetratricopeptide repeat domain"/>
    <property type="match status" value="1"/>
</dbReference>